<gene>
    <name evidence="2" type="ORF">KS419_20710</name>
</gene>
<protein>
    <submittedName>
        <fullName evidence="2">DUF1294 domain-containing protein</fullName>
    </submittedName>
</protein>
<dbReference type="EMBL" id="JAHQCS010000168">
    <property type="protein sequence ID" value="MBU9714162.1"/>
    <property type="molecule type" value="Genomic_DNA"/>
</dbReference>
<evidence type="ECO:0000256" key="1">
    <source>
        <dbReference type="SAM" id="Phobius"/>
    </source>
</evidence>
<evidence type="ECO:0000313" key="2">
    <source>
        <dbReference type="EMBL" id="MBU9714162.1"/>
    </source>
</evidence>
<sequence>MENLIRLFFITINILGFILMILDKNYAKKGRWRISEPTLIGIAFVGGALGMLLASKFFRHKTKKNLFRIGLPLLFIAHALIFTFVLYGYSF</sequence>
<accession>A0ABS6JKH3</accession>
<feature type="transmembrane region" description="Helical" evidence="1">
    <location>
        <begin position="7"/>
        <end position="27"/>
    </location>
</feature>
<dbReference type="RefSeq" id="WP_217068516.1">
    <property type="nucleotide sequence ID" value="NZ_JAHQCS010000168.1"/>
</dbReference>
<keyword evidence="1" id="KW-0812">Transmembrane</keyword>
<dbReference type="InterPro" id="IPR010718">
    <property type="entry name" value="DUF1294"/>
</dbReference>
<keyword evidence="1" id="KW-0472">Membrane</keyword>
<comment type="caution">
    <text evidence="2">The sequence shown here is derived from an EMBL/GenBank/DDBJ whole genome shotgun (WGS) entry which is preliminary data.</text>
</comment>
<keyword evidence="3" id="KW-1185">Reference proteome</keyword>
<dbReference type="Pfam" id="PF06961">
    <property type="entry name" value="DUF1294"/>
    <property type="match status" value="1"/>
</dbReference>
<proteinExistence type="predicted"/>
<keyword evidence="1" id="KW-1133">Transmembrane helix</keyword>
<organism evidence="2 3">
    <name type="scientific">Evansella tamaricis</name>
    <dbReference type="NCBI Taxonomy" id="2069301"/>
    <lineage>
        <taxon>Bacteria</taxon>
        <taxon>Bacillati</taxon>
        <taxon>Bacillota</taxon>
        <taxon>Bacilli</taxon>
        <taxon>Bacillales</taxon>
        <taxon>Bacillaceae</taxon>
        <taxon>Evansella</taxon>
    </lineage>
</organism>
<reference evidence="2 3" key="1">
    <citation type="submission" date="2021-06" db="EMBL/GenBank/DDBJ databases">
        <title>Bacillus sp. RD4P76, an endophyte from a halophyte.</title>
        <authorList>
            <person name="Sun J.-Q."/>
        </authorList>
    </citation>
    <scope>NUCLEOTIDE SEQUENCE [LARGE SCALE GENOMIC DNA]</scope>
    <source>
        <strain evidence="2 3">CGMCC 1.15917</strain>
    </source>
</reference>
<evidence type="ECO:0000313" key="3">
    <source>
        <dbReference type="Proteomes" id="UP000784880"/>
    </source>
</evidence>
<dbReference type="Proteomes" id="UP000784880">
    <property type="component" value="Unassembled WGS sequence"/>
</dbReference>
<name>A0ABS6JKH3_9BACI</name>
<feature type="transmembrane region" description="Helical" evidence="1">
    <location>
        <begin position="39"/>
        <end position="58"/>
    </location>
</feature>
<feature type="transmembrane region" description="Helical" evidence="1">
    <location>
        <begin position="70"/>
        <end position="89"/>
    </location>
</feature>